<evidence type="ECO:0000313" key="2">
    <source>
        <dbReference type="Proteomes" id="UP000194236"/>
    </source>
</evidence>
<sequence length="13" mass="1528">MLKVVILLIVMKQ</sequence>
<comment type="caution">
    <text evidence="1">The sequence shown here is derived from an EMBL/GenBank/DDBJ whole genome shotgun (WGS) entry which is preliminary data.</text>
</comment>
<accession>A0A1Y3AN64</accession>
<evidence type="ECO:0000313" key="1">
    <source>
        <dbReference type="EMBL" id="OTF69892.1"/>
    </source>
</evidence>
<dbReference type="EMBL" id="MUJZ01068291">
    <property type="protein sequence ID" value="OTF69892.1"/>
    <property type="molecule type" value="Genomic_DNA"/>
</dbReference>
<dbReference type="Proteomes" id="UP000194236">
    <property type="component" value="Unassembled WGS sequence"/>
</dbReference>
<name>A0A1Y3AN64_EURMA</name>
<reference evidence="1 2" key="1">
    <citation type="submission" date="2017-03" db="EMBL/GenBank/DDBJ databases">
        <title>Genome Survey of Euroglyphus maynei.</title>
        <authorList>
            <person name="Arlian L.G."/>
            <person name="Morgan M.S."/>
            <person name="Rider S.D."/>
        </authorList>
    </citation>
    <scope>NUCLEOTIDE SEQUENCE [LARGE SCALE GENOMIC DNA]</scope>
    <source>
        <strain evidence="1">Arlian Lab</strain>
        <tissue evidence="1">Whole body</tissue>
    </source>
</reference>
<gene>
    <name evidence="1" type="ORF">BLA29_010997</name>
</gene>
<proteinExistence type="predicted"/>
<protein>
    <submittedName>
        <fullName evidence="1">Uncharacterized protein</fullName>
    </submittedName>
</protein>
<keyword evidence="2" id="KW-1185">Reference proteome</keyword>
<organism evidence="1 2">
    <name type="scientific">Euroglyphus maynei</name>
    <name type="common">Mayne's house dust mite</name>
    <dbReference type="NCBI Taxonomy" id="6958"/>
    <lineage>
        <taxon>Eukaryota</taxon>
        <taxon>Metazoa</taxon>
        <taxon>Ecdysozoa</taxon>
        <taxon>Arthropoda</taxon>
        <taxon>Chelicerata</taxon>
        <taxon>Arachnida</taxon>
        <taxon>Acari</taxon>
        <taxon>Acariformes</taxon>
        <taxon>Sarcoptiformes</taxon>
        <taxon>Astigmata</taxon>
        <taxon>Psoroptidia</taxon>
        <taxon>Analgoidea</taxon>
        <taxon>Pyroglyphidae</taxon>
        <taxon>Pyroglyphinae</taxon>
        <taxon>Euroglyphus</taxon>
    </lineage>
</organism>